<comment type="subcellular location">
    <subcellularLocation>
        <location evidence="1">Nucleus</location>
        <location evidence="1">Nucleoplasm</location>
    </subcellularLocation>
</comment>
<keyword evidence="9" id="KW-1185">Reference proteome</keyword>
<dbReference type="EMBL" id="WHWC01000002">
    <property type="protein sequence ID" value="KAG8389090.1"/>
    <property type="molecule type" value="Genomic_DNA"/>
</dbReference>
<organism evidence="8 9">
    <name type="scientific">Buddleja alternifolia</name>
    <dbReference type="NCBI Taxonomy" id="168488"/>
    <lineage>
        <taxon>Eukaryota</taxon>
        <taxon>Viridiplantae</taxon>
        <taxon>Streptophyta</taxon>
        <taxon>Embryophyta</taxon>
        <taxon>Tracheophyta</taxon>
        <taxon>Spermatophyta</taxon>
        <taxon>Magnoliopsida</taxon>
        <taxon>eudicotyledons</taxon>
        <taxon>Gunneridae</taxon>
        <taxon>Pentapetalae</taxon>
        <taxon>asterids</taxon>
        <taxon>lamiids</taxon>
        <taxon>Lamiales</taxon>
        <taxon>Scrophulariaceae</taxon>
        <taxon>Buddlejeae</taxon>
        <taxon>Buddleja</taxon>
    </lineage>
</organism>
<evidence type="ECO:0000313" key="9">
    <source>
        <dbReference type="Proteomes" id="UP000826271"/>
    </source>
</evidence>
<dbReference type="GO" id="GO:0004861">
    <property type="term" value="F:cyclin-dependent protein serine/threonine kinase inhibitor activity"/>
    <property type="evidence" value="ECO:0007669"/>
    <property type="project" value="UniProtKB-UniRule"/>
</dbReference>
<dbReference type="InterPro" id="IPR044275">
    <property type="entry name" value="KRP"/>
</dbReference>
<feature type="region of interest" description="Disordered" evidence="6">
    <location>
        <begin position="68"/>
        <end position="88"/>
    </location>
</feature>
<dbReference type="Pfam" id="PF02234">
    <property type="entry name" value="CDI"/>
    <property type="match status" value="1"/>
</dbReference>
<sequence length="205" mass="23161">MRTQRAEEMGKCMRRAAKVTGDVAVTKVSSESSIGVRTRAKTLAIQRQQSAAPPPSNRDSCYLQLRSRRLEKPHQQQNSRKVRHRNDGDCLSNDPISCSIEASLGENYLDCEARDRNTRESTPCNLIRAADIISTPGSTTKQTRSSANQRSQGALLINVPTPPELEEVFTREEQSQQLLFIEKYNFDVVNDLPLSGRYEWVRVRP</sequence>
<dbReference type="AlphaFoldDB" id="A0AAV6Y5R4"/>
<accession>A0AAV6Y5R4</accession>
<protein>
    <recommendedName>
        <fullName evidence="5">Cyclin-dependent kinase inhibitor</fullName>
    </recommendedName>
</protein>
<gene>
    <name evidence="8" type="ORF">BUALT_Bualt02G0193100</name>
</gene>
<reference evidence="8" key="1">
    <citation type="submission" date="2019-10" db="EMBL/GenBank/DDBJ databases">
        <authorList>
            <person name="Zhang R."/>
            <person name="Pan Y."/>
            <person name="Wang J."/>
            <person name="Ma R."/>
            <person name="Yu S."/>
        </authorList>
    </citation>
    <scope>NUCLEOTIDE SEQUENCE</scope>
    <source>
        <strain evidence="8">LA-IB0</strain>
        <tissue evidence="8">Leaf</tissue>
    </source>
</reference>
<comment type="caution">
    <text evidence="8">The sequence shown here is derived from an EMBL/GenBank/DDBJ whole genome shotgun (WGS) entry which is preliminary data.</text>
</comment>
<dbReference type="Gene3D" id="4.10.365.10">
    <property type="entry name" value="p27"/>
    <property type="match status" value="1"/>
</dbReference>
<proteinExistence type="inferred from homology"/>
<evidence type="ECO:0000256" key="1">
    <source>
        <dbReference type="ARBA" id="ARBA00004642"/>
    </source>
</evidence>
<dbReference type="InterPro" id="IPR003175">
    <property type="entry name" value="CDI_dom"/>
</dbReference>
<feature type="domain" description="Cyclin-dependent kinase inhibitor" evidence="7">
    <location>
        <begin position="160"/>
        <end position="203"/>
    </location>
</feature>
<dbReference type="GO" id="GO:0005654">
    <property type="term" value="C:nucleoplasm"/>
    <property type="evidence" value="ECO:0007669"/>
    <property type="project" value="UniProtKB-SubCell"/>
</dbReference>
<dbReference type="InterPro" id="IPR044898">
    <property type="entry name" value="CDI_dom_sf"/>
</dbReference>
<evidence type="ECO:0000256" key="2">
    <source>
        <dbReference type="ARBA" id="ARBA00010274"/>
    </source>
</evidence>
<keyword evidence="3 5" id="KW-0649">Protein kinase inhibitor</keyword>
<evidence type="ECO:0000256" key="5">
    <source>
        <dbReference type="PIRNR" id="PIRNR017811"/>
    </source>
</evidence>
<evidence type="ECO:0000313" key="8">
    <source>
        <dbReference type="EMBL" id="KAG8389090.1"/>
    </source>
</evidence>
<evidence type="ECO:0000256" key="4">
    <source>
        <dbReference type="ARBA" id="ARBA00023306"/>
    </source>
</evidence>
<evidence type="ECO:0000259" key="7">
    <source>
        <dbReference type="Pfam" id="PF02234"/>
    </source>
</evidence>
<evidence type="ECO:0000256" key="6">
    <source>
        <dbReference type="SAM" id="MobiDB-lite"/>
    </source>
</evidence>
<evidence type="ECO:0000256" key="3">
    <source>
        <dbReference type="ARBA" id="ARBA00023013"/>
    </source>
</evidence>
<keyword evidence="4" id="KW-0131">Cell cycle</keyword>
<comment type="similarity">
    <text evidence="2 5">Belongs to the CDI family. ICK/KRP subfamily.</text>
</comment>
<dbReference type="PANTHER" id="PTHR46776">
    <property type="entry name" value="CYCLIN-DEPENDENT KINASE INHIBITOR 4-RELATED"/>
    <property type="match status" value="1"/>
</dbReference>
<dbReference type="GO" id="GO:0051726">
    <property type="term" value="P:regulation of cell cycle"/>
    <property type="evidence" value="ECO:0007669"/>
    <property type="project" value="InterPro"/>
</dbReference>
<dbReference type="Proteomes" id="UP000826271">
    <property type="component" value="Unassembled WGS sequence"/>
</dbReference>
<name>A0AAV6Y5R4_9LAMI</name>
<dbReference type="PIRSF" id="PIRSF017811">
    <property type="entry name" value="CDK_inhib_pln"/>
    <property type="match status" value="1"/>
</dbReference>